<comment type="similarity">
    <text evidence="16">Belongs to the ligand-gated ion channel (TC 1.A.9) family.</text>
</comment>
<dbReference type="FunFam" id="1.20.58.390:FF:000067">
    <property type="entry name" value="Glycine receptor subunit alpha-2"/>
    <property type="match status" value="1"/>
</dbReference>
<keyword evidence="12" id="KW-0868">Chloride</keyword>
<organism evidence="19 20">
    <name type="scientific">Meloidogyne enterolobii</name>
    <name type="common">Root-knot nematode worm</name>
    <name type="synonym">Meloidogyne mayaguensis</name>
    <dbReference type="NCBI Taxonomy" id="390850"/>
    <lineage>
        <taxon>Eukaryota</taxon>
        <taxon>Metazoa</taxon>
        <taxon>Ecdysozoa</taxon>
        <taxon>Nematoda</taxon>
        <taxon>Chromadorea</taxon>
        <taxon>Rhabditida</taxon>
        <taxon>Tylenchina</taxon>
        <taxon>Tylenchomorpha</taxon>
        <taxon>Tylenchoidea</taxon>
        <taxon>Meloidogynidae</taxon>
        <taxon>Meloidogyninae</taxon>
        <taxon>Meloidogyne</taxon>
    </lineage>
</organism>
<evidence type="ECO:0000259" key="17">
    <source>
        <dbReference type="Pfam" id="PF02931"/>
    </source>
</evidence>
<evidence type="ECO:0000256" key="12">
    <source>
        <dbReference type="ARBA" id="ARBA00023214"/>
    </source>
</evidence>
<evidence type="ECO:0000256" key="16">
    <source>
        <dbReference type="RuleBase" id="RU000687"/>
    </source>
</evidence>
<dbReference type="InterPro" id="IPR036719">
    <property type="entry name" value="Neuro-gated_channel_TM_sf"/>
</dbReference>
<keyword evidence="4" id="KW-0732">Signal</keyword>
<evidence type="ECO:0000256" key="7">
    <source>
        <dbReference type="ARBA" id="ARBA00023065"/>
    </source>
</evidence>
<keyword evidence="1 16" id="KW-0813">Transport</keyword>
<dbReference type="PRINTS" id="PR00252">
    <property type="entry name" value="NRIONCHANNEL"/>
</dbReference>
<dbReference type="Proteomes" id="UP000580250">
    <property type="component" value="Unassembled WGS sequence"/>
</dbReference>
<dbReference type="Pfam" id="PF02932">
    <property type="entry name" value="Neur_chan_memb"/>
    <property type="match status" value="1"/>
</dbReference>
<dbReference type="PANTHER" id="PTHR18945">
    <property type="entry name" value="NEUROTRANSMITTER GATED ION CHANNEL"/>
    <property type="match status" value="1"/>
</dbReference>
<feature type="transmembrane region" description="Helical" evidence="16">
    <location>
        <begin position="724"/>
        <end position="743"/>
    </location>
</feature>
<evidence type="ECO:0000256" key="4">
    <source>
        <dbReference type="ARBA" id="ARBA00022729"/>
    </source>
</evidence>
<keyword evidence="6" id="KW-0770">Synapse</keyword>
<evidence type="ECO:0000313" key="19">
    <source>
        <dbReference type="EMBL" id="CAD2170234.1"/>
    </source>
</evidence>
<feature type="transmembrane region" description="Helical" evidence="16">
    <location>
        <begin position="501"/>
        <end position="524"/>
    </location>
</feature>
<evidence type="ECO:0000256" key="1">
    <source>
        <dbReference type="ARBA" id="ARBA00022448"/>
    </source>
</evidence>
<dbReference type="InterPro" id="IPR038050">
    <property type="entry name" value="Neuro_actylchol_rec"/>
</dbReference>
<dbReference type="SUPFAM" id="SSF90112">
    <property type="entry name" value="Neurotransmitter-gated ion-channel transmembrane pore"/>
    <property type="match status" value="1"/>
</dbReference>
<evidence type="ECO:0000256" key="11">
    <source>
        <dbReference type="ARBA" id="ARBA00023180"/>
    </source>
</evidence>
<dbReference type="InterPro" id="IPR036734">
    <property type="entry name" value="Neur_chan_lig-bd_sf"/>
</dbReference>
<evidence type="ECO:0000256" key="14">
    <source>
        <dbReference type="ARBA" id="ARBA00023303"/>
    </source>
</evidence>
<dbReference type="EMBL" id="CAJEWN010000165">
    <property type="protein sequence ID" value="CAD2170234.1"/>
    <property type="molecule type" value="Genomic_DNA"/>
</dbReference>
<dbReference type="Gene3D" id="2.70.170.10">
    <property type="entry name" value="Neurotransmitter-gated ion-channel ligand-binding domain"/>
    <property type="match status" value="1"/>
</dbReference>
<dbReference type="InterPro" id="IPR006028">
    <property type="entry name" value="GABAA/Glycine_rcpt"/>
</dbReference>
<keyword evidence="9" id="KW-1015">Disulfide bond</keyword>
<evidence type="ECO:0000256" key="9">
    <source>
        <dbReference type="ARBA" id="ARBA00023157"/>
    </source>
</evidence>
<dbReference type="PROSITE" id="PS00236">
    <property type="entry name" value="NEUROTR_ION_CHANNEL"/>
    <property type="match status" value="1"/>
</dbReference>
<evidence type="ECO:0000313" key="20">
    <source>
        <dbReference type="Proteomes" id="UP000580250"/>
    </source>
</evidence>
<dbReference type="GO" id="GO:0005230">
    <property type="term" value="F:extracellular ligand-gated monoatomic ion channel activity"/>
    <property type="evidence" value="ECO:0007669"/>
    <property type="project" value="InterPro"/>
</dbReference>
<evidence type="ECO:0000256" key="3">
    <source>
        <dbReference type="ARBA" id="ARBA00022692"/>
    </source>
</evidence>
<dbReference type="SUPFAM" id="SSF63712">
    <property type="entry name" value="Nicotinic receptor ligand binding domain-like"/>
    <property type="match status" value="1"/>
</dbReference>
<dbReference type="InterPro" id="IPR018000">
    <property type="entry name" value="Neurotransmitter_ion_chnl_CS"/>
</dbReference>
<gene>
    <name evidence="19" type="ORF">MENT_LOCUS21624</name>
</gene>
<keyword evidence="8 16" id="KW-0472">Membrane</keyword>
<dbReference type="GO" id="GO:0005254">
    <property type="term" value="F:chloride channel activity"/>
    <property type="evidence" value="ECO:0007669"/>
    <property type="project" value="UniProtKB-KW"/>
</dbReference>
<feature type="transmembrane region" description="Helical" evidence="16">
    <location>
        <begin position="467"/>
        <end position="486"/>
    </location>
</feature>
<evidence type="ECO:0000256" key="8">
    <source>
        <dbReference type="ARBA" id="ARBA00023136"/>
    </source>
</evidence>
<evidence type="ECO:0000256" key="6">
    <source>
        <dbReference type="ARBA" id="ARBA00023018"/>
    </source>
</evidence>
<feature type="transmembrane region" description="Helical" evidence="16">
    <location>
        <begin position="436"/>
        <end position="460"/>
    </location>
</feature>
<dbReference type="CDD" id="cd19049">
    <property type="entry name" value="LGIC_TM_anion"/>
    <property type="match status" value="1"/>
</dbReference>
<keyword evidence="11" id="KW-0325">Glycoprotein</keyword>
<dbReference type="GO" id="GO:0034707">
    <property type="term" value="C:chloride channel complex"/>
    <property type="evidence" value="ECO:0007669"/>
    <property type="project" value="UniProtKB-KW"/>
</dbReference>
<dbReference type="AlphaFoldDB" id="A0A6V7V5H5"/>
<protein>
    <submittedName>
        <fullName evidence="19">Uncharacterized protein</fullName>
    </submittedName>
</protein>
<sequence>MIQSEDNKIKKLSKINHKHNCPSPSSTNTNVLDKRKIQLNEESKFEDNEGECSLWRKTKRTSPYKEDLRWKRIQRNFARKSSKRLYCPHTRLKIFLLILLSAINAFCLRHFGANATLMSNEHSSQNGNDELSIQWEENSQYNNEHPPKNGINTSYISQILDRLTDGSIYDKRLRPRYSEGAVDVGISIHITSISAVSEVDMDFTLDFYLRQTWYDNRLAFAQIDPELARRIKKLTVGVEYLDRLWKPDTFFPNEKTSMFHVATTPNTFLRIEPDGRIYTSQRMTVKAMCPMDLALFPMDSQTCKLGLESYGYDVDDIVRRKHVLSVYFLAQNALFSECTCSITAIFIVRQDMLSWSPTLKRTHPNIISLSEGTCSPNYYWGNRRSDGKKSEDAVAFDEFFLPQFRAKGYRVTGTHVTTASGEYARLYIEVVLSRNLGFYLMNIIIPSMLIVSISWVSFWLSREASPARVGLGVTTVLTMTTLITTTNNSMPKVSYIKGLDVFLNFCFVMVFASLVEYAIVSYWNKRQCRRRDRRERIRSAPASANVQRNESSAFSPGNIMAPSGTEYPMFMNIPTTPAGGLAVPSPNAQSYVYKAPGLLVAAPLTSNNQHQNSTDALNQQLGTSDTITTQMPISPECDCRLGNIPLLQYPGRQFQNHSELGLSSSIPYGLSKAGKTNRRQKRRPYSYYGGMSVGTFGMSVSSRRGFCLTLWTCRRLNPSKIDRLSRCCFPLLFLIFNILYWSALTFLSQRELGKTEYVPF</sequence>
<feature type="domain" description="Neurotransmitter-gated ion-channel transmembrane" evidence="18">
    <location>
        <begin position="443"/>
        <end position="540"/>
    </location>
</feature>
<feature type="domain" description="Neurotransmitter-gated ion-channel ligand-binding" evidence="17">
    <location>
        <begin position="157"/>
        <end position="318"/>
    </location>
</feature>
<dbReference type="OrthoDB" id="203862at2759"/>
<keyword evidence="2" id="KW-1003">Cell membrane</keyword>
<comment type="caution">
    <text evidence="19">The sequence shown here is derived from an EMBL/GenBank/DDBJ whole genome shotgun (WGS) entry which is preliminary data.</text>
</comment>
<keyword evidence="13" id="KW-0628">Postsynaptic cell membrane</keyword>
<evidence type="ECO:0000256" key="2">
    <source>
        <dbReference type="ARBA" id="ARBA00022475"/>
    </source>
</evidence>
<comment type="subcellular location">
    <subcellularLocation>
        <location evidence="15">Postsynaptic cell membrane</location>
        <topology evidence="15">Multi-pass membrane protein</topology>
    </subcellularLocation>
</comment>
<evidence type="ECO:0000256" key="13">
    <source>
        <dbReference type="ARBA" id="ARBA00023257"/>
    </source>
</evidence>
<dbReference type="GO" id="GO:0045211">
    <property type="term" value="C:postsynaptic membrane"/>
    <property type="evidence" value="ECO:0007669"/>
    <property type="project" value="UniProtKB-SubCell"/>
</dbReference>
<dbReference type="PRINTS" id="PR00253">
    <property type="entry name" value="GABAARECEPTR"/>
</dbReference>
<keyword evidence="3 16" id="KW-0812">Transmembrane</keyword>
<dbReference type="Gene3D" id="1.20.58.390">
    <property type="entry name" value="Neurotransmitter-gated ion-channel transmembrane domain"/>
    <property type="match status" value="1"/>
</dbReference>
<dbReference type="InterPro" id="IPR006201">
    <property type="entry name" value="Neur_channel"/>
</dbReference>
<dbReference type="FunFam" id="2.70.170.10:FF:000154">
    <property type="entry name" value="Uncharacterized protein"/>
    <property type="match status" value="1"/>
</dbReference>
<keyword evidence="14 16" id="KW-0407">Ion channel</keyword>
<evidence type="ECO:0000256" key="10">
    <source>
        <dbReference type="ARBA" id="ARBA00023173"/>
    </source>
</evidence>
<name>A0A6V7V5H5_MELEN</name>
<dbReference type="Pfam" id="PF02931">
    <property type="entry name" value="Neur_chan_LBD"/>
    <property type="match status" value="1"/>
</dbReference>
<dbReference type="GO" id="GO:0004888">
    <property type="term" value="F:transmembrane signaling receptor activity"/>
    <property type="evidence" value="ECO:0007669"/>
    <property type="project" value="InterPro"/>
</dbReference>
<reference evidence="19 20" key="1">
    <citation type="submission" date="2020-08" db="EMBL/GenBank/DDBJ databases">
        <authorList>
            <person name="Koutsovoulos G."/>
            <person name="Danchin GJ E."/>
        </authorList>
    </citation>
    <scope>NUCLEOTIDE SEQUENCE [LARGE SCALE GENOMIC DNA]</scope>
</reference>
<accession>A0A6V7V5H5</accession>
<dbReference type="InterPro" id="IPR006029">
    <property type="entry name" value="Neurotrans-gated_channel_TM"/>
</dbReference>
<feature type="transmembrane region" description="Helical" evidence="16">
    <location>
        <begin position="92"/>
        <end position="112"/>
    </location>
</feature>
<evidence type="ECO:0000256" key="15">
    <source>
        <dbReference type="ARBA" id="ARBA00034104"/>
    </source>
</evidence>
<dbReference type="InterPro" id="IPR006202">
    <property type="entry name" value="Neur_chan_lig-bd"/>
</dbReference>
<keyword evidence="10" id="KW-0869">Chloride channel</keyword>
<evidence type="ECO:0000259" key="18">
    <source>
        <dbReference type="Pfam" id="PF02932"/>
    </source>
</evidence>
<evidence type="ECO:0000256" key="5">
    <source>
        <dbReference type="ARBA" id="ARBA00022989"/>
    </source>
</evidence>
<keyword evidence="5 16" id="KW-1133">Transmembrane helix</keyword>
<keyword evidence="7 16" id="KW-0406">Ion transport</keyword>
<proteinExistence type="inferred from homology"/>